<keyword evidence="5 6" id="KW-0472">Membrane</keyword>
<reference evidence="8" key="1">
    <citation type="journal article" date="2021" name="PeerJ">
        <title>Extensive microbial diversity within the chicken gut microbiome revealed by metagenomics and culture.</title>
        <authorList>
            <person name="Gilroy R."/>
            <person name="Ravi A."/>
            <person name="Getino M."/>
            <person name="Pursley I."/>
            <person name="Horton D.L."/>
            <person name="Alikhan N.F."/>
            <person name="Baker D."/>
            <person name="Gharbi K."/>
            <person name="Hall N."/>
            <person name="Watson M."/>
            <person name="Adriaenssens E.M."/>
            <person name="Foster-Nyarko E."/>
            <person name="Jarju S."/>
            <person name="Secka A."/>
            <person name="Antonio M."/>
            <person name="Oren A."/>
            <person name="Chaudhuri R.R."/>
            <person name="La Ragione R."/>
            <person name="Hildebrand F."/>
            <person name="Pallen M.J."/>
        </authorList>
    </citation>
    <scope>NUCLEOTIDE SEQUENCE</scope>
    <source>
        <strain evidence="8">CHK188-4685</strain>
    </source>
</reference>
<evidence type="ECO:0000256" key="2">
    <source>
        <dbReference type="ARBA" id="ARBA00022475"/>
    </source>
</evidence>
<proteinExistence type="predicted"/>
<evidence type="ECO:0000313" key="9">
    <source>
        <dbReference type="Proteomes" id="UP000886804"/>
    </source>
</evidence>
<dbReference type="InterPro" id="IPR051461">
    <property type="entry name" value="UPF0750_membrane"/>
</dbReference>
<comment type="subcellular location">
    <subcellularLocation>
        <location evidence="1">Cell membrane</location>
        <topology evidence="1">Multi-pass membrane protein</topology>
    </subcellularLocation>
</comment>
<dbReference type="Proteomes" id="UP000886804">
    <property type="component" value="Unassembled WGS sequence"/>
</dbReference>
<evidence type="ECO:0000256" key="6">
    <source>
        <dbReference type="SAM" id="Phobius"/>
    </source>
</evidence>
<evidence type="ECO:0000313" key="8">
    <source>
        <dbReference type="EMBL" id="HJB06961.1"/>
    </source>
</evidence>
<dbReference type="Gene3D" id="3.30.70.120">
    <property type="match status" value="1"/>
</dbReference>
<feature type="transmembrane region" description="Helical" evidence="6">
    <location>
        <begin position="20"/>
        <end position="41"/>
    </location>
</feature>
<keyword evidence="4 6" id="KW-1133">Transmembrane helix</keyword>
<feature type="transmembrane region" description="Helical" evidence="6">
    <location>
        <begin position="125"/>
        <end position="147"/>
    </location>
</feature>
<organism evidence="8 9">
    <name type="scientific">Candidatus Enterocloster faecavium</name>
    <dbReference type="NCBI Taxonomy" id="2838560"/>
    <lineage>
        <taxon>Bacteria</taxon>
        <taxon>Bacillati</taxon>
        <taxon>Bacillota</taxon>
        <taxon>Clostridia</taxon>
        <taxon>Lachnospirales</taxon>
        <taxon>Lachnospiraceae</taxon>
        <taxon>Enterocloster</taxon>
    </lineage>
</organism>
<dbReference type="InterPro" id="IPR019264">
    <property type="entry name" value="DUF2179"/>
</dbReference>
<sequence>MKMGTSFGDRLKSLGEDYGFRLLLTSGAVILSALVQCFALQALVRPAGIISGGFTGIAMLMEALGSRWGIPVSMQAVMLILNVPVALFCGRGISLRFTVFSLAQVALSSFFLQICQFGPLFADQILNVIFGGVLMGASVVIALKGNASTGGTDFISLYVTNRTGKSIWTWVFMGNAVLYCVYGALFGWMAAGYSIIVQYISTRIISAFHHRYELVTMQITTKLGPEMVDAYVSHFRHGISCVEAEGGYSKQKMYLLNTVISSYETSDVIRLLRQVDSRVIINVMKTERFVGSFYRKPME</sequence>
<evidence type="ECO:0000256" key="4">
    <source>
        <dbReference type="ARBA" id="ARBA00022989"/>
    </source>
</evidence>
<protein>
    <submittedName>
        <fullName evidence="8">YitT family protein</fullName>
    </submittedName>
</protein>
<keyword evidence="2" id="KW-1003">Cell membrane</keyword>
<dbReference type="PIRSF" id="PIRSF006483">
    <property type="entry name" value="Membrane_protein_YitT"/>
    <property type="match status" value="1"/>
</dbReference>
<dbReference type="PANTHER" id="PTHR33545:SF5">
    <property type="entry name" value="UPF0750 MEMBRANE PROTEIN YITT"/>
    <property type="match status" value="1"/>
</dbReference>
<dbReference type="PANTHER" id="PTHR33545">
    <property type="entry name" value="UPF0750 MEMBRANE PROTEIN YITT-RELATED"/>
    <property type="match status" value="1"/>
</dbReference>
<keyword evidence="3 6" id="KW-0812">Transmembrane</keyword>
<evidence type="ECO:0000256" key="3">
    <source>
        <dbReference type="ARBA" id="ARBA00022692"/>
    </source>
</evidence>
<reference evidence="8" key="2">
    <citation type="submission" date="2021-04" db="EMBL/GenBank/DDBJ databases">
        <authorList>
            <person name="Gilroy R."/>
        </authorList>
    </citation>
    <scope>NUCLEOTIDE SEQUENCE</scope>
    <source>
        <strain evidence="8">CHK188-4685</strain>
    </source>
</reference>
<dbReference type="Pfam" id="PF10035">
    <property type="entry name" value="DUF2179"/>
    <property type="match status" value="1"/>
</dbReference>
<dbReference type="InterPro" id="IPR003740">
    <property type="entry name" value="YitT"/>
</dbReference>
<dbReference type="InterPro" id="IPR015867">
    <property type="entry name" value="N-reg_PII/ATP_PRibTrfase_C"/>
</dbReference>
<dbReference type="EMBL" id="DWYS01000047">
    <property type="protein sequence ID" value="HJB06961.1"/>
    <property type="molecule type" value="Genomic_DNA"/>
</dbReference>
<dbReference type="AlphaFoldDB" id="A0A9D2L6U4"/>
<gene>
    <name evidence="8" type="ORF">H9716_03770</name>
</gene>
<dbReference type="Pfam" id="PF02588">
    <property type="entry name" value="YitT_membrane"/>
    <property type="match status" value="1"/>
</dbReference>
<feature type="transmembrane region" description="Helical" evidence="6">
    <location>
        <begin position="99"/>
        <end position="118"/>
    </location>
</feature>
<dbReference type="GO" id="GO:0005886">
    <property type="term" value="C:plasma membrane"/>
    <property type="evidence" value="ECO:0007669"/>
    <property type="project" value="UniProtKB-SubCell"/>
</dbReference>
<name>A0A9D2L6U4_9FIRM</name>
<evidence type="ECO:0000256" key="1">
    <source>
        <dbReference type="ARBA" id="ARBA00004651"/>
    </source>
</evidence>
<accession>A0A9D2L6U4</accession>
<feature type="transmembrane region" description="Helical" evidence="6">
    <location>
        <begin position="167"/>
        <end position="196"/>
    </location>
</feature>
<evidence type="ECO:0000259" key="7">
    <source>
        <dbReference type="Pfam" id="PF10035"/>
    </source>
</evidence>
<comment type="caution">
    <text evidence="8">The sequence shown here is derived from an EMBL/GenBank/DDBJ whole genome shotgun (WGS) entry which is preliminary data.</text>
</comment>
<evidence type="ECO:0000256" key="5">
    <source>
        <dbReference type="ARBA" id="ARBA00023136"/>
    </source>
</evidence>
<feature type="domain" description="DUF2179" evidence="7">
    <location>
        <begin position="237"/>
        <end position="291"/>
    </location>
</feature>